<feature type="repeat" description="ANK" evidence="3">
    <location>
        <begin position="106"/>
        <end position="127"/>
    </location>
</feature>
<organism evidence="5">
    <name type="scientific">Rhizochromulina marina</name>
    <dbReference type="NCBI Taxonomy" id="1034831"/>
    <lineage>
        <taxon>Eukaryota</taxon>
        <taxon>Sar</taxon>
        <taxon>Stramenopiles</taxon>
        <taxon>Ochrophyta</taxon>
        <taxon>Dictyochophyceae</taxon>
        <taxon>Rhizochromulinales</taxon>
        <taxon>Rhizochromulina</taxon>
    </lineage>
</organism>
<dbReference type="Gene3D" id="1.25.40.20">
    <property type="entry name" value="Ankyrin repeat-containing domain"/>
    <property type="match status" value="1"/>
</dbReference>
<feature type="repeat" description="ANK" evidence="3">
    <location>
        <begin position="63"/>
        <end position="95"/>
    </location>
</feature>
<reference evidence="5" key="1">
    <citation type="submission" date="2021-01" db="EMBL/GenBank/DDBJ databases">
        <authorList>
            <person name="Corre E."/>
            <person name="Pelletier E."/>
            <person name="Niang G."/>
            <person name="Scheremetjew M."/>
            <person name="Finn R."/>
            <person name="Kale V."/>
            <person name="Holt S."/>
            <person name="Cochrane G."/>
            <person name="Meng A."/>
            <person name="Brown T."/>
            <person name="Cohen L."/>
        </authorList>
    </citation>
    <scope>NUCLEOTIDE SEQUENCE</scope>
    <source>
        <strain evidence="5">CCMP1243</strain>
    </source>
</reference>
<dbReference type="SUPFAM" id="SSF48403">
    <property type="entry name" value="Ankyrin repeat"/>
    <property type="match status" value="1"/>
</dbReference>
<dbReference type="InterPro" id="IPR050745">
    <property type="entry name" value="Multifunctional_regulatory"/>
</dbReference>
<dbReference type="InterPro" id="IPR002110">
    <property type="entry name" value="Ankyrin_rpt"/>
</dbReference>
<protein>
    <submittedName>
        <fullName evidence="5">Uncharacterized protein</fullName>
    </submittedName>
</protein>
<dbReference type="InterPro" id="IPR036770">
    <property type="entry name" value="Ankyrin_rpt-contain_sf"/>
</dbReference>
<dbReference type="PANTHER" id="PTHR24189">
    <property type="entry name" value="MYOTROPHIN"/>
    <property type="match status" value="1"/>
</dbReference>
<proteinExistence type="predicted"/>
<keyword evidence="1" id="KW-0677">Repeat</keyword>
<evidence type="ECO:0000256" key="3">
    <source>
        <dbReference type="PROSITE-ProRule" id="PRU00023"/>
    </source>
</evidence>
<feature type="compositionally biased region" description="Basic and acidic residues" evidence="4">
    <location>
        <begin position="183"/>
        <end position="197"/>
    </location>
</feature>
<dbReference type="EMBL" id="HBHJ01008092">
    <property type="protein sequence ID" value="CAD9672951.1"/>
    <property type="molecule type" value="Transcribed_RNA"/>
</dbReference>
<dbReference type="PANTHER" id="PTHR24189:SF50">
    <property type="entry name" value="ANKYRIN REPEAT AND SOCS BOX PROTEIN 2"/>
    <property type="match status" value="1"/>
</dbReference>
<gene>
    <name evidence="5" type="ORF">RMAR1173_LOCUS5216</name>
</gene>
<evidence type="ECO:0000256" key="2">
    <source>
        <dbReference type="ARBA" id="ARBA00023043"/>
    </source>
</evidence>
<sequence>MIRGGEVNINDLHQRHGGTLLHVAAAMADDTIVSSDQGEATVREATISFLLSQDAQVNARALNGSTPLHWAAGAGHEDAIHRLLLAGADPESTTHTWTNNVFSLGSGQTPLHWASQSGFDECVQLLLHAAPLSAVTKDEKGQTPSDLAEKALQFSTAQTILSGESDWLLLELTHEQQVSKRFAHEDLMQKGPSEETPRGSTGEIGSGTFSAS</sequence>
<dbReference type="AlphaFoldDB" id="A0A7S2RJJ8"/>
<evidence type="ECO:0000256" key="1">
    <source>
        <dbReference type="ARBA" id="ARBA00022737"/>
    </source>
</evidence>
<name>A0A7S2RJJ8_9STRA</name>
<accession>A0A7S2RJJ8</accession>
<dbReference type="SMART" id="SM00248">
    <property type="entry name" value="ANK"/>
    <property type="match status" value="3"/>
</dbReference>
<evidence type="ECO:0000313" key="5">
    <source>
        <dbReference type="EMBL" id="CAD9672951.1"/>
    </source>
</evidence>
<evidence type="ECO:0000256" key="4">
    <source>
        <dbReference type="SAM" id="MobiDB-lite"/>
    </source>
</evidence>
<dbReference type="PROSITE" id="PS50297">
    <property type="entry name" value="ANK_REP_REGION"/>
    <property type="match status" value="2"/>
</dbReference>
<feature type="region of interest" description="Disordered" evidence="4">
    <location>
        <begin position="183"/>
        <end position="212"/>
    </location>
</feature>
<dbReference type="Pfam" id="PF12796">
    <property type="entry name" value="Ank_2"/>
    <property type="match status" value="1"/>
</dbReference>
<dbReference type="PROSITE" id="PS50088">
    <property type="entry name" value="ANK_REPEAT"/>
    <property type="match status" value="2"/>
</dbReference>
<keyword evidence="2 3" id="KW-0040">ANK repeat</keyword>